<organism evidence="4 5">
    <name type="scientific">Trichuris muris</name>
    <name type="common">Mouse whipworm</name>
    <dbReference type="NCBI Taxonomy" id="70415"/>
    <lineage>
        <taxon>Eukaryota</taxon>
        <taxon>Metazoa</taxon>
        <taxon>Ecdysozoa</taxon>
        <taxon>Nematoda</taxon>
        <taxon>Enoplea</taxon>
        <taxon>Dorylaimia</taxon>
        <taxon>Trichinellida</taxon>
        <taxon>Trichuridae</taxon>
        <taxon>Trichuris</taxon>
    </lineage>
</organism>
<protein>
    <submittedName>
        <fullName evidence="5">WAP domain-containing protein</fullName>
    </submittedName>
</protein>
<dbReference type="Gene3D" id="4.10.75.10">
    <property type="entry name" value="Elafin-like"/>
    <property type="match status" value="2"/>
</dbReference>
<evidence type="ECO:0000313" key="5">
    <source>
        <dbReference type="WBParaSite" id="TMUE_3000014649.1"/>
    </source>
</evidence>
<dbReference type="Proteomes" id="UP000046395">
    <property type="component" value="Unassembled WGS sequence"/>
</dbReference>
<proteinExistence type="predicted"/>
<feature type="chain" id="PRO_5024384383" evidence="2">
    <location>
        <begin position="21"/>
        <end position="287"/>
    </location>
</feature>
<dbReference type="SUPFAM" id="SSF57567">
    <property type="entry name" value="Serine protease inhibitors"/>
    <property type="match status" value="1"/>
</dbReference>
<keyword evidence="1" id="KW-0722">Serine protease inhibitor</keyword>
<dbReference type="SUPFAM" id="SSF57256">
    <property type="entry name" value="Elafin-like"/>
    <property type="match status" value="2"/>
</dbReference>
<dbReference type="InterPro" id="IPR008197">
    <property type="entry name" value="WAP_dom"/>
</dbReference>
<feature type="domain" description="WAP" evidence="3">
    <location>
        <begin position="19"/>
        <end position="67"/>
    </location>
</feature>
<dbReference type="Pfam" id="PF01826">
    <property type="entry name" value="TIL"/>
    <property type="match status" value="1"/>
</dbReference>
<dbReference type="STRING" id="70415.A0A5S6R5V5"/>
<dbReference type="SMART" id="SM00217">
    <property type="entry name" value="WAP"/>
    <property type="match status" value="2"/>
</dbReference>
<evidence type="ECO:0000256" key="2">
    <source>
        <dbReference type="SAM" id="SignalP"/>
    </source>
</evidence>
<dbReference type="CDD" id="cd19941">
    <property type="entry name" value="TIL"/>
    <property type="match status" value="1"/>
</dbReference>
<feature type="signal peptide" evidence="2">
    <location>
        <begin position="1"/>
        <end position="20"/>
    </location>
</feature>
<feature type="domain" description="WAP" evidence="3">
    <location>
        <begin position="209"/>
        <end position="255"/>
    </location>
</feature>
<dbReference type="GO" id="GO:0004867">
    <property type="term" value="F:serine-type endopeptidase inhibitor activity"/>
    <property type="evidence" value="ECO:0007669"/>
    <property type="project" value="UniProtKB-KW"/>
</dbReference>
<dbReference type="AlphaFoldDB" id="A0A5S6R5V5"/>
<dbReference type="PROSITE" id="PS51390">
    <property type="entry name" value="WAP"/>
    <property type="match status" value="2"/>
</dbReference>
<evidence type="ECO:0000259" key="3">
    <source>
        <dbReference type="PROSITE" id="PS51390"/>
    </source>
</evidence>
<dbReference type="GO" id="GO:0005576">
    <property type="term" value="C:extracellular region"/>
    <property type="evidence" value="ECO:0007669"/>
    <property type="project" value="InterPro"/>
</dbReference>
<accession>A0A5S6R5V5</accession>
<keyword evidence="1" id="KW-0646">Protease inhibitor</keyword>
<evidence type="ECO:0000256" key="1">
    <source>
        <dbReference type="ARBA" id="ARBA00022900"/>
    </source>
</evidence>
<keyword evidence="2" id="KW-0732">Signal</keyword>
<dbReference type="InterPro" id="IPR002919">
    <property type="entry name" value="TIL_dom"/>
</dbReference>
<sequence>MLFKWAALLAFASQIISLKGQKPGECPRIVGGSRSTTPINRCQDDNGCPGTRKCCETVIGFVCMFPESTAQETTTHYSWYTTTWAPARSTSTTYYPKPRPPQQQCTGEGEEYSECAPLCPKGCDNLHDRPTCSGCKPGCKCKKGYHRLAVDDDTSPCVKNSVCEAMTSKENCPDGSVPSAVCRGKHKSCPRGSACVNGLCCPPNARPQPTIKPGQCPTITHNFGGRSACTHDSQCPGAQKCCPTMYTGSICNDPMNESHRDNGTGKKRPLETLMHLLGLENVMNILH</sequence>
<dbReference type="Pfam" id="PF00095">
    <property type="entry name" value="WAP"/>
    <property type="match status" value="2"/>
</dbReference>
<name>A0A5S6R5V5_TRIMR</name>
<dbReference type="InterPro" id="IPR036645">
    <property type="entry name" value="Elafin-like_sf"/>
</dbReference>
<dbReference type="WBParaSite" id="TMUE_3000014649.1">
    <property type="protein sequence ID" value="TMUE_3000014649.1"/>
    <property type="gene ID" value="WBGene00289420"/>
</dbReference>
<dbReference type="Gene3D" id="2.10.25.10">
    <property type="entry name" value="Laminin"/>
    <property type="match status" value="1"/>
</dbReference>
<keyword evidence="4" id="KW-1185">Reference proteome</keyword>
<evidence type="ECO:0000313" key="4">
    <source>
        <dbReference type="Proteomes" id="UP000046395"/>
    </source>
</evidence>
<dbReference type="InterPro" id="IPR036084">
    <property type="entry name" value="Ser_inhib-like_sf"/>
</dbReference>
<reference evidence="5" key="1">
    <citation type="submission" date="2019-12" db="UniProtKB">
        <authorList>
            <consortium name="WormBaseParasite"/>
        </authorList>
    </citation>
    <scope>IDENTIFICATION</scope>
</reference>